<dbReference type="GO" id="GO:0009307">
    <property type="term" value="P:DNA restriction-modification system"/>
    <property type="evidence" value="ECO:0007669"/>
    <property type="project" value="UniProtKB-KW"/>
</dbReference>
<feature type="domain" description="Type I restriction modification DNA specificity" evidence="5">
    <location>
        <begin position="283"/>
        <end position="425"/>
    </location>
</feature>
<proteinExistence type="inferred from homology"/>
<dbReference type="EMBL" id="JOSZ01000008">
    <property type="protein sequence ID" value="KFM19422.1"/>
    <property type="molecule type" value="Genomic_DNA"/>
</dbReference>
<accession>A0A087S118</accession>
<dbReference type="InterPro" id="IPR044946">
    <property type="entry name" value="Restrct_endonuc_typeI_TRD_sf"/>
</dbReference>
<dbReference type="InterPro" id="IPR000055">
    <property type="entry name" value="Restrct_endonuc_typeI_TRD"/>
</dbReference>
<evidence type="ECO:0000313" key="6">
    <source>
        <dbReference type="EMBL" id="KFM19422.1"/>
    </source>
</evidence>
<evidence type="ECO:0000256" key="1">
    <source>
        <dbReference type="ARBA" id="ARBA00010923"/>
    </source>
</evidence>
<dbReference type="PANTHER" id="PTHR30408:SF12">
    <property type="entry name" value="TYPE I RESTRICTION ENZYME MJAVIII SPECIFICITY SUBUNIT"/>
    <property type="match status" value="1"/>
</dbReference>
<evidence type="ECO:0000313" key="7">
    <source>
        <dbReference type="Proteomes" id="UP000029387"/>
    </source>
</evidence>
<dbReference type="Gene3D" id="1.10.287.1120">
    <property type="entry name" value="Bipartite methylase S protein"/>
    <property type="match status" value="1"/>
</dbReference>
<evidence type="ECO:0000256" key="2">
    <source>
        <dbReference type="ARBA" id="ARBA00022747"/>
    </source>
</evidence>
<evidence type="ECO:0000256" key="3">
    <source>
        <dbReference type="ARBA" id="ARBA00023125"/>
    </source>
</evidence>
<dbReference type="PATRIC" id="fig|1502295.3.peg.719"/>
<dbReference type="CDD" id="cd17517">
    <property type="entry name" value="RMtype1_S_EcoKI_StySPI-TRD2-CR2_like"/>
    <property type="match status" value="1"/>
</dbReference>
<dbReference type="SUPFAM" id="SSF116734">
    <property type="entry name" value="DNA methylase specificity domain"/>
    <property type="match status" value="2"/>
</dbReference>
<dbReference type="PANTHER" id="PTHR30408">
    <property type="entry name" value="TYPE-1 RESTRICTION ENZYME ECOKI SPECIFICITY PROTEIN"/>
    <property type="match status" value="1"/>
</dbReference>
<feature type="coiled-coil region" evidence="4">
    <location>
        <begin position="406"/>
        <end position="433"/>
    </location>
</feature>
<sequence>MSLKKGYKSVPWLFGKEIEIPEEWEVKCLNETGDLINGLNKDKEDYGHGCLHVNINNIFESFSIIPERLGRVNATEKEIDTYALQKGDICLLRSSVKREGVGYPALFNEDNNSIVFSGFIIRFRPNKIWFSIYLTFLLRSELMRNIIVSKSSSSANTNINQKSLGSILIIIPPLSEQQKIATILSNVDNLIESTEMVITNSKKVKKGLMQKLLTRGIGHKKFKNTYLKYRFLKISIPEENVIKNVKQISTLDNNAVKTGPFGLMLHSSDYVSQGTPLILVKNIQRGHIVDSDIPKISEKDVERLSDYRVKEDDVIFTRVGRVGSSALVKKTQVGWLFSGQTLRIRFENPELNIKYVNYYFQSELFTRLLIPELLGSTRDSINTKILEEIPIILPSKNEQDKIVIILSNIDSKIESQEKYKEKLERLKKSLMQKLLTGEVRVAI</sequence>
<comment type="similarity">
    <text evidence="1">Belongs to the type-I restriction system S methylase family.</text>
</comment>
<dbReference type="Pfam" id="PF01420">
    <property type="entry name" value="Methylase_S"/>
    <property type="match status" value="2"/>
</dbReference>
<name>A0A087S118_9ARCH</name>
<keyword evidence="3" id="KW-0238">DNA-binding</keyword>
<dbReference type="AlphaFoldDB" id="A0A087S118"/>
<protein>
    <submittedName>
        <fullName evidence="6">Putative type-1 restriction enzyme MjaXP specificity protein</fullName>
    </submittedName>
</protein>
<reference evidence="6 7" key="1">
    <citation type="submission" date="2014-06" db="EMBL/GenBank/DDBJ databases">
        <authorList>
            <person name="Ngugi D.K."/>
            <person name="Blom J."/>
            <person name="Alam I."/>
            <person name="Rashid M."/>
            <person name="Baalawi W."/>
            <person name="Zhang G."/>
            <person name="Hikmawan T."/>
            <person name="Guan Y."/>
            <person name="Antunes A."/>
            <person name="Siam R."/>
            <person name="El-Dorry H."/>
            <person name="Bajic V."/>
            <person name="Stingl U."/>
        </authorList>
    </citation>
    <scope>NUCLEOTIDE SEQUENCE [LARGE SCALE GENOMIC DNA]</scope>
    <source>
        <strain evidence="6">SCGC AAA799-P11</strain>
    </source>
</reference>
<dbReference type="Proteomes" id="UP000029387">
    <property type="component" value="Unassembled WGS sequence"/>
</dbReference>
<keyword evidence="2" id="KW-0680">Restriction system</keyword>
<evidence type="ECO:0000259" key="5">
    <source>
        <dbReference type="Pfam" id="PF01420"/>
    </source>
</evidence>
<dbReference type="Gene3D" id="3.90.220.20">
    <property type="entry name" value="DNA methylase specificity domains"/>
    <property type="match status" value="2"/>
</dbReference>
<keyword evidence="7" id="KW-1185">Reference proteome</keyword>
<gene>
    <name evidence="6" type="ORF">AAA799P11_00746</name>
</gene>
<evidence type="ECO:0000256" key="4">
    <source>
        <dbReference type="SAM" id="Coils"/>
    </source>
</evidence>
<dbReference type="InterPro" id="IPR052021">
    <property type="entry name" value="Type-I_RS_S_subunit"/>
</dbReference>
<organism evidence="6 7">
    <name type="scientific">Marine Group I thaumarchaeote SCGC AAA799-P11</name>
    <dbReference type="NCBI Taxonomy" id="1502295"/>
    <lineage>
        <taxon>Archaea</taxon>
        <taxon>Nitrososphaerota</taxon>
        <taxon>Marine Group I</taxon>
    </lineage>
</organism>
<feature type="domain" description="Type I restriction modification DNA specificity" evidence="5">
    <location>
        <begin position="21"/>
        <end position="195"/>
    </location>
</feature>
<comment type="caution">
    <text evidence="6">The sequence shown here is derived from an EMBL/GenBank/DDBJ whole genome shotgun (WGS) entry which is preliminary data.</text>
</comment>
<dbReference type="GO" id="GO:0003677">
    <property type="term" value="F:DNA binding"/>
    <property type="evidence" value="ECO:0007669"/>
    <property type="project" value="UniProtKB-KW"/>
</dbReference>
<keyword evidence="4" id="KW-0175">Coiled coil</keyword>